<evidence type="ECO:0000313" key="2">
    <source>
        <dbReference type="Proteomes" id="UP001634394"/>
    </source>
</evidence>
<dbReference type="InterPro" id="IPR011029">
    <property type="entry name" value="DEATH-like_dom_sf"/>
</dbReference>
<gene>
    <name evidence="1" type="ORF">ACJMK2_009582</name>
</gene>
<evidence type="ECO:0000313" key="1">
    <source>
        <dbReference type="EMBL" id="KAL3859357.1"/>
    </source>
</evidence>
<sequence>MICFKWMLQGGYDATFRNLTKALNRVAINADILKSVNKSEHRESCLPSIMQDKQLENGHLKKISSMIAEKHVHLGVELKVPLSRIEQILTEDRDVHIQCLEIMKQWRRRKVLRATFRNLEKACICVGINPDILNQSLK</sequence>
<evidence type="ECO:0008006" key="3">
    <source>
        <dbReference type="Google" id="ProtNLM"/>
    </source>
</evidence>
<dbReference type="EMBL" id="JBJQND010000012">
    <property type="protein sequence ID" value="KAL3859357.1"/>
    <property type="molecule type" value="Genomic_DNA"/>
</dbReference>
<dbReference type="Proteomes" id="UP001634394">
    <property type="component" value="Unassembled WGS sequence"/>
</dbReference>
<keyword evidence="2" id="KW-1185">Reference proteome</keyword>
<name>A0ABD3VFN7_SINWO</name>
<reference evidence="1 2" key="1">
    <citation type="submission" date="2024-11" db="EMBL/GenBank/DDBJ databases">
        <title>Chromosome-level genome assembly of the freshwater bivalve Anodonta woodiana.</title>
        <authorList>
            <person name="Chen X."/>
        </authorList>
    </citation>
    <scope>NUCLEOTIDE SEQUENCE [LARGE SCALE GENOMIC DNA]</scope>
    <source>
        <strain evidence="1">MN2024</strain>
        <tissue evidence="1">Gills</tissue>
    </source>
</reference>
<organism evidence="1 2">
    <name type="scientific">Sinanodonta woodiana</name>
    <name type="common">Chinese pond mussel</name>
    <name type="synonym">Anodonta woodiana</name>
    <dbReference type="NCBI Taxonomy" id="1069815"/>
    <lineage>
        <taxon>Eukaryota</taxon>
        <taxon>Metazoa</taxon>
        <taxon>Spiralia</taxon>
        <taxon>Lophotrochozoa</taxon>
        <taxon>Mollusca</taxon>
        <taxon>Bivalvia</taxon>
        <taxon>Autobranchia</taxon>
        <taxon>Heteroconchia</taxon>
        <taxon>Palaeoheterodonta</taxon>
        <taxon>Unionida</taxon>
        <taxon>Unionoidea</taxon>
        <taxon>Unionidae</taxon>
        <taxon>Unioninae</taxon>
        <taxon>Sinanodonta</taxon>
    </lineage>
</organism>
<dbReference type="AlphaFoldDB" id="A0ABD3VFN7"/>
<protein>
    <recommendedName>
        <fullName evidence="3">Death domain-containing protein</fullName>
    </recommendedName>
</protein>
<dbReference type="Gene3D" id="1.10.533.10">
    <property type="entry name" value="Death Domain, Fas"/>
    <property type="match status" value="1"/>
</dbReference>
<accession>A0ABD3VFN7</accession>
<proteinExistence type="predicted"/>
<dbReference type="CDD" id="cd01670">
    <property type="entry name" value="Death"/>
    <property type="match status" value="1"/>
</dbReference>
<comment type="caution">
    <text evidence="1">The sequence shown here is derived from an EMBL/GenBank/DDBJ whole genome shotgun (WGS) entry which is preliminary data.</text>
</comment>